<gene>
    <name evidence="2" type="ORF">HLUCCA11_22190</name>
</gene>
<name>A0A0P7YPW4_9CYAN</name>
<sequence>MAEAQRPAQPVPEQQVAEQESKRQRHRQIYQQYAAKFVGKSVYEVRSPSGTSTDERAAD</sequence>
<evidence type="ECO:0000313" key="2">
    <source>
        <dbReference type="EMBL" id="KPQ32149.1"/>
    </source>
</evidence>
<feature type="region of interest" description="Disordered" evidence="1">
    <location>
        <begin position="1"/>
        <end position="27"/>
    </location>
</feature>
<comment type="caution">
    <text evidence="2">The sequence shown here is derived from an EMBL/GenBank/DDBJ whole genome shotgun (WGS) entry which is preliminary data.</text>
</comment>
<evidence type="ECO:0000256" key="1">
    <source>
        <dbReference type="SAM" id="MobiDB-lite"/>
    </source>
</evidence>
<protein>
    <submittedName>
        <fullName evidence="2">Uncharacterized protein</fullName>
    </submittedName>
</protein>
<reference evidence="2 3" key="1">
    <citation type="submission" date="2015-09" db="EMBL/GenBank/DDBJ databases">
        <title>Identification and resolution of microdiversity through metagenomic sequencing of parallel consortia.</title>
        <authorList>
            <person name="Nelson W.C."/>
            <person name="Romine M.F."/>
            <person name="Lindemann S.R."/>
        </authorList>
    </citation>
    <scope>NUCLEOTIDE SEQUENCE [LARGE SCALE GENOMIC DNA]</scope>
    <source>
        <strain evidence="2">Ana</strain>
    </source>
</reference>
<dbReference type="EMBL" id="LJZR01000067">
    <property type="protein sequence ID" value="KPQ32149.1"/>
    <property type="molecule type" value="Genomic_DNA"/>
</dbReference>
<dbReference type="AlphaFoldDB" id="A0A0P7YPW4"/>
<organism evidence="2 3">
    <name type="scientific">Phormidesmis priestleyi Ana</name>
    <dbReference type="NCBI Taxonomy" id="1666911"/>
    <lineage>
        <taxon>Bacteria</taxon>
        <taxon>Bacillati</taxon>
        <taxon>Cyanobacteriota</taxon>
        <taxon>Cyanophyceae</taxon>
        <taxon>Leptolyngbyales</taxon>
        <taxon>Leptolyngbyaceae</taxon>
        <taxon>Phormidesmis</taxon>
    </lineage>
</organism>
<dbReference type="STRING" id="1666911.HLUCCA11_22190"/>
<proteinExistence type="predicted"/>
<accession>A0A0P7YPW4</accession>
<dbReference type="Proteomes" id="UP000050465">
    <property type="component" value="Unassembled WGS sequence"/>
</dbReference>
<feature type="compositionally biased region" description="Low complexity" evidence="1">
    <location>
        <begin position="1"/>
        <end position="18"/>
    </location>
</feature>
<evidence type="ECO:0000313" key="3">
    <source>
        <dbReference type="Proteomes" id="UP000050465"/>
    </source>
</evidence>